<dbReference type="EC" id="1.13.11.11" evidence="9"/>
<evidence type="ECO:0000256" key="1">
    <source>
        <dbReference type="ARBA" id="ARBA00011881"/>
    </source>
</evidence>
<evidence type="ECO:0000313" key="10">
    <source>
        <dbReference type="EMBL" id="PKW27259.1"/>
    </source>
</evidence>
<sequence>MAPMSDEAVDRAQRAVEEGISRDFSTAMSYGAYLDLGTLLSAQHPRSEPVQHDELLFIVQHQVSELWLKLLLHELRSARALFASDELGPALKRLARVKHVQRQLVEMWDVLATLTPSEYAQIRPFLATSSGFQSDQYRAVEFLLGNKNAEMLRVFEHDARAHRGLEELLHEPTLYDELLRLLARRGYPVPAEVLERDVSLPYRLVPGLVEVFAAVYAAPAEHWGVYETCEELVDVEDLFQQWRFRHLQVVTRTIGHKVGTGGSSGVDFLRRALDLTFFPELYEVRTRVG</sequence>
<feature type="binding site" evidence="9">
    <location>
        <position position="119"/>
    </location>
    <ligand>
        <name>substrate</name>
    </ligand>
</feature>
<evidence type="ECO:0000256" key="8">
    <source>
        <dbReference type="ARBA" id="ARBA00050412"/>
    </source>
</evidence>
<dbReference type="HAMAP" id="MF_01972">
    <property type="entry name" value="T23O"/>
    <property type="match status" value="1"/>
</dbReference>
<name>A0A2N3YKB4_9MICO</name>
<evidence type="ECO:0000256" key="9">
    <source>
        <dbReference type="HAMAP-Rule" id="MF_01972"/>
    </source>
</evidence>
<dbReference type="Proteomes" id="UP000233781">
    <property type="component" value="Unassembled WGS sequence"/>
</dbReference>
<feature type="binding site" evidence="9">
    <location>
        <begin position="57"/>
        <end position="61"/>
    </location>
    <ligand>
        <name>substrate</name>
    </ligand>
</feature>
<accession>A0A2N3YKB4</accession>
<evidence type="ECO:0000256" key="5">
    <source>
        <dbReference type="ARBA" id="ARBA00023002"/>
    </source>
</evidence>
<dbReference type="PANTHER" id="PTHR10138">
    <property type="entry name" value="TRYPTOPHAN 2,3-DIOXYGENASE"/>
    <property type="match status" value="1"/>
</dbReference>
<evidence type="ECO:0000256" key="2">
    <source>
        <dbReference type="ARBA" id="ARBA00022617"/>
    </source>
</evidence>
<feature type="binding site" description="axial binding residue" evidence="9">
    <location>
        <position position="246"/>
    </location>
    <ligand>
        <name>heme</name>
        <dbReference type="ChEBI" id="CHEBI:30413"/>
    </ligand>
    <ligandPart>
        <name>Fe</name>
        <dbReference type="ChEBI" id="CHEBI:18248"/>
    </ligandPart>
</feature>
<dbReference type="GO" id="GO:0019441">
    <property type="term" value="P:L-tryptophan catabolic process to kynurenine"/>
    <property type="evidence" value="ECO:0007669"/>
    <property type="project" value="UniProtKB-UniRule"/>
</dbReference>
<dbReference type="Gene3D" id="1.20.58.480">
    <property type="match status" value="1"/>
</dbReference>
<keyword evidence="11" id="KW-1185">Reference proteome</keyword>
<feature type="binding site" evidence="9">
    <location>
        <position position="260"/>
    </location>
    <ligand>
        <name>substrate</name>
    </ligand>
</feature>
<dbReference type="UniPathway" id="UPA00333">
    <property type="reaction ID" value="UER00453"/>
</dbReference>
<comment type="caution">
    <text evidence="10">The sequence shown here is derived from an EMBL/GenBank/DDBJ whole genome shotgun (WGS) entry which is preliminary data.</text>
</comment>
<keyword evidence="6 9" id="KW-0408">Iron</keyword>
<evidence type="ECO:0000313" key="11">
    <source>
        <dbReference type="Proteomes" id="UP000233781"/>
    </source>
</evidence>
<dbReference type="GO" id="GO:0004833">
    <property type="term" value="F:L-tryptophan 2,3-dioxygenase activity"/>
    <property type="evidence" value="ECO:0007669"/>
    <property type="project" value="UniProtKB-UniRule"/>
</dbReference>
<dbReference type="InterPro" id="IPR004981">
    <property type="entry name" value="Trp_2_3_dOase"/>
</dbReference>
<dbReference type="InterPro" id="IPR037217">
    <property type="entry name" value="Trp/Indoleamine_2_3_dOase-like"/>
</dbReference>
<dbReference type="PANTHER" id="PTHR10138:SF0">
    <property type="entry name" value="TRYPTOPHAN 2,3-DIOXYGENASE"/>
    <property type="match status" value="1"/>
</dbReference>
<comment type="similarity">
    <text evidence="9">Belongs to the tryptophan 2,3-dioxygenase family.</text>
</comment>
<evidence type="ECO:0000256" key="3">
    <source>
        <dbReference type="ARBA" id="ARBA00022723"/>
    </source>
</evidence>
<dbReference type="GO" id="GO:0020037">
    <property type="term" value="F:heme binding"/>
    <property type="evidence" value="ECO:0007669"/>
    <property type="project" value="UniProtKB-UniRule"/>
</dbReference>
<organism evidence="10 11">
    <name type="scientific">Phycicoccus duodecadis</name>
    <dbReference type="NCBI Taxonomy" id="173053"/>
    <lineage>
        <taxon>Bacteria</taxon>
        <taxon>Bacillati</taxon>
        <taxon>Actinomycetota</taxon>
        <taxon>Actinomycetes</taxon>
        <taxon>Micrococcales</taxon>
        <taxon>Intrasporangiaceae</taxon>
        <taxon>Phycicoccus</taxon>
    </lineage>
</organism>
<gene>
    <name evidence="9" type="primary">kynA</name>
    <name evidence="10" type="ORF">ATL31_2097</name>
</gene>
<keyword evidence="3 9" id="KW-0479">Metal-binding</keyword>
<reference evidence="10 11" key="1">
    <citation type="submission" date="2017-12" db="EMBL/GenBank/DDBJ databases">
        <title>Sequencing the genomes of 1000 Actinobacteria strains.</title>
        <authorList>
            <person name="Klenk H.-P."/>
        </authorList>
    </citation>
    <scope>NUCLEOTIDE SEQUENCE [LARGE SCALE GENOMIC DNA]</scope>
    <source>
        <strain evidence="10 11">DSM 12806</strain>
    </source>
</reference>
<dbReference type="SUPFAM" id="SSF140959">
    <property type="entry name" value="Indolic compounds 2,3-dioxygenase-like"/>
    <property type="match status" value="1"/>
</dbReference>
<comment type="pathway">
    <text evidence="9">Amino-acid degradation; L-tryptophan degradation via kynurenine pathway; L-kynurenine from L-tryptophan: step 1/2.</text>
</comment>
<comment type="catalytic activity">
    <reaction evidence="8 9">
        <text>L-tryptophan + O2 = N-formyl-L-kynurenine</text>
        <dbReference type="Rhea" id="RHEA:24536"/>
        <dbReference type="ChEBI" id="CHEBI:15379"/>
        <dbReference type="ChEBI" id="CHEBI:57912"/>
        <dbReference type="ChEBI" id="CHEBI:58629"/>
        <dbReference type="EC" id="1.13.11.11"/>
    </reaction>
</comment>
<dbReference type="Pfam" id="PF03301">
    <property type="entry name" value="Trp_dioxygenase"/>
    <property type="match status" value="1"/>
</dbReference>
<comment type="function">
    <text evidence="9">Heme-dependent dioxygenase that catalyzes the oxidative cleavage of the L-tryptophan (L-Trp) pyrrole ring and converts L-tryptophan to N-formyl-L-kynurenine. Catalyzes the oxidative cleavage of the indole moiety.</text>
</comment>
<keyword evidence="2 9" id="KW-0349">Heme</keyword>
<dbReference type="AlphaFoldDB" id="A0A2N3YKB4"/>
<proteinExistence type="inferred from homology"/>
<comment type="cofactor">
    <cofactor evidence="9">
        <name>heme</name>
        <dbReference type="ChEBI" id="CHEBI:30413"/>
    </cofactor>
    <text evidence="9">Binds 1 heme group per subunit.</text>
</comment>
<protein>
    <recommendedName>
        <fullName evidence="9">Tryptophan 2,3-dioxygenase</fullName>
        <shortName evidence="9">TDO</shortName>
        <ecNumber evidence="9">1.13.11.11</ecNumber>
    </recommendedName>
    <alternativeName>
        <fullName evidence="9">Tryptamin 2,3-dioxygenase</fullName>
    </alternativeName>
    <alternativeName>
        <fullName evidence="9">Tryptophan oxygenase</fullName>
        <shortName evidence="9">TO</shortName>
        <shortName evidence="9">TRPO</shortName>
    </alternativeName>
    <alternativeName>
        <fullName evidence="9">Tryptophan pyrrolase</fullName>
    </alternativeName>
    <alternativeName>
        <fullName evidence="9">Tryptophanase</fullName>
    </alternativeName>
</protein>
<keyword evidence="4 9" id="KW-0223">Dioxygenase</keyword>
<evidence type="ECO:0000256" key="7">
    <source>
        <dbReference type="ARBA" id="ARBA00023079"/>
    </source>
</evidence>
<evidence type="ECO:0000256" key="4">
    <source>
        <dbReference type="ARBA" id="ARBA00022964"/>
    </source>
</evidence>
<dbReference type="EMBL" id="PJNE01000001">
    <property type="protein sequence ID" value="PKW27259.1"/>
    <property type="molecule type" value="Genomic_DNA"/>
</dbReference>
<dbReference type="FunFam" id="1.20.58.480:FF:000001">
    <property type="entry name" value="Tryptophan 2,3-dioxygenase"/>
    <property type="match status" value="1"/>
</dbReference>
<comment type="subunit">
    <text evidence="1 9">Homotetramer.</text>
</comment>
<feature type="binding site" evidence="9">
    <location>
        <position position="123"/>
    </location>
    <ligand>
        <name>substrate</name>
    </ligand>
</feature>
<keyword evidence="7 9" id="KW-0823">Tryptophan catabolism</keyword>
<keyword evidence="5 9" id="KW-0560">Oxidoreductase</keyword>
<dbReference type="GO" id="GO:0046872">
    <property type="term" value="F:metal ion binding"/>
    <property type="evidence" value="ECO:0007669"/>
    <property type="project" value="UniProtKB-KW"/>
</dbReference>
<dbReference type="GO" id="GO:0019442">
    <property type="term" value="P:L-tryptophan catabolic process to acetyl-CoA"/>
    <property type="evidence" value="ECO:0007669"/>
    <property type="project" value="TreeGrafter"/>
</dbReference>
<evidence type="ECO:0000256" key="6">
    <source>
        <dbReference type="ARBA" id="ARBA00023004"/>
    </source>
</evidence>